<sequence length="99" mass="11021">MLINALGCPCQPQKSPSTRGAVVDFQRQFQVLPRQAYPNEPFTESEARILENFVDEICLPEINRQFLGDPPSSIKVALDIAWHEEAIHTACPLVEGSSL</sequence>
<reference evidence="3" key="1">
    <citation type="submission" date="2016-06" db="UniProtKB">
        <authorList>
            <consortium name="WormBaseParasite"/>
        </authorList>
    </citation>
    <scope>IDENTIFICATION</scope>
</reference>
<organism evidence="3">
    <name type="scientific">Schistocephalus solidus</name>
    <name type="common">Tapeworm</name>
    <dbReference type="NCBI Taxonomy" id="70667"/>
    <lineage>
        <taxon>Eukaryota</taxon>
        <taxon>Metazoa</taxon>
        <taxon>Spiralia</taxon>
        <taxon>Lophotrochozoa</taxon>
        <taxon>Platyhelminthes</taxon>
        <taxon>Cestoda</taxon>
        <taxon>Eucestoda</taxon>
        <taxon>Diphyllobothriidea</taxon>
        <taxon>Diphyllobothriidae</taxon>
        <taxon>Schistocephalus</taxon>
    </lineage>
</organism>
<dbReference type="AlphaFoldDB" id="A0A183TK62"/>
<dbReference type="EMBL" id="UYSU01041624">
    <property type="protein sequence ID" value="VDM03246.1"/>
    <property type="molecule type" value="Genomic_DNA"/>
</dbReference>
<protein>
    <submittedName>
        <fullName evidence="1 3">Uncharacterized protein</fullName>
    </submittedName>
</protein>
<reference evidence="1 2" key="2">
    <citation type="submission" date="2018-11" db="EMBL/GenBank/DDBJ databases">
        <authorList>
            <consortium name="Pathogen Informatics"/>
        </authorList>
    </citation>
    <scope>NUCLEOTIDE SEQUENCE [LARGE SCALE GENOMIC DNA]</scope>
    <source>
        <strain evidence="1 2">NST_G2</strain>
    </source>
</reference>
<dbReference type="Proteomes" id="UP000275846">
    <property type="component" value="Unassembled WGS sequence"/>
</dbReference>
<proteinExistence type="predicted"/>
<accession>A0A183TK62</accession>
<evidence type="ECO:0000313" key="3">
    <source>
        <dbReference type="WBParaSite" id="SSLN_0001750701-mRNA-1"/>
    </source>
</evidence>
<gene>
    <name evidence="1" type="ORF">SSLN_LOCUS16860</name>
</gene>
<evidence type="ECO:0000313" key="2">
    <source>
        <dbReference type="Proteomes" id="UP000275846"/>
    </source>
</evidence>
<evidence type="ECO:0000313" key="1">
    <source>
        <dbReference type="EMBL" id="VDM03246.1"/>
    </source>
</evidence>
<dbReference type="WBParaSite" id="SSLN_0001750701-mRNA-1">
    <property type="protein sequence ID" value="SSLN_0001750701-mRNA-1"/>
    <property type="gene ID" value="SSLN_0001750701"/>
</dbReference>
<name>A0A183TK62_SCHSO</name>
<keyword evidence="2" id="KW-1185">Reference proteome</keyword>